<feature type="compositionally biased region" description="Gly residues" evidence="1">
    <location>
        <begin position="33"/>
        <end position="43"/>
    </location>
</feature>
<keyword evidence="3" id="KW-1185">Reference proteome</keyword>
<feature type="region of interest" description="Disordered" evidence="1">
    <location>
        <begin position="1"/>
        <end position="110"/>
    </location>
</feature>
<dbReference type="AlphaFoldDB" id="A0A543J3L9"/>
<evidence type="ECO:0000313" key="3">
    <source>
        <dbReference type="Proteomes" id="UP000319213"/>
    </source>
</evidence>
<accession>A0A543J3L9</accession>
<feature type="compositionally biased region" description="Basic and acidic residues" evidence="1">
    <location>
        <begin position="1"/>
        <end position="17"/>
    </location>
</feature>
<protein>
    <submittedName>
        <fullName evidence="2">DUF309 family protein family protein</fullName>
    </submittedName>
</protein>
<name>A0A543J3L9_9ACTN</name>
<comment type="caution">
    <text evidence="2">The sequence shown here is derived from an EMBL/GenBank/DDBJ whole genome shotgun (WGS) entry which is preliminary data.</text>
</comment>
<sequence length="244" mass="25161">MDRNADRDVAEDPHGTIRADASGGGIRHRSGDGSAGRPGGGVDGARAEDTAVGGNVTGHVGGGDPASGTGKGRGGRVERDRDEAGRPRNARPRDAFGRPLPHGAKGIERVPDDYAPSAEEAVRAAIGHLDDGHPFLAHEVFESRWKCGPAEERDLWQGLAQICVGLTHLQRGNTTGAAALLTRGADRVTAYGTREPYGMDLAETVGVARTLAGSATAAADAIAAIRRALRPGTAAETAGRTAQR</sequence>
<dbReference type="Pfam" id="PF03745">
    <property type="entry name" value="DUF309"/>
    <property type="match status" value="1"/>
</dbReference>
<proteinExistence type="predicted"/>
<dbReference type="PANTHER" id="PTHR34796">
    <property type="entry name" value="EXPRESSED PROTEIN"/>
    <property type="match status" value="1"/>
</dbReference>
<feature type="compositionally biased region" description="Gly residues" evidence="1">
    <location>
        <begin position="55"/>
        <end position="72"/>
    </location>
</feature>
<reference evidence="2 3" key="1">
    <citation type="submission" date="2019-06" db="EMBL/GenBank/DDBJ databases">
        <title>Sequencing the genomes of 1000 actinobacteria strains.</title>
        <authorList>
            <person name="Klenk H.-P."/>
        </authorList>
    </citation>
    <scope>NUCLEOTIDE SEQUENCE [LARGE SCALE GENOMIC DNA]</scope>
    <source>
        <strain evidence="2 3">DSM 43186</strain>
    </source>
</reference>
<dbReference type="Gene3D" id="1.10.3450.10">
    <property type="entry name" value="TTHA0068-like"/>
    <property type="match status" value="1"/>
</dbReference>
<evidence type="ECO:0000256" key="1">
    <source>
        <dbReference type="SAM" id="MobiDB-lite"/>
    </source>
</evidence>
<dbReference type="PANTHER" id="PTHR34796:SF1">
    <property type="entry name" value="EXPRESSED PROTEIN"/>
    <property type="match status" value="1"/>
</dbReference>
<evidence type="ECO:0000313" key="2">
    <source>
        <dbReference type="EMBL" id="TQM77427.1"/>
    </source>
</evidence>
<gene>
    <name evidence="2" type="ORF">FHX40_4190</name>
</gene>
<dbReference type="SUPFAM" id="SSF140663">
    <property type="entry name" value="TTHA0068-like"/>
    <property type="match status" value="1"/>
</dbReference>
<dbReference type="InterPro" id="IPR005500">
    <property type="entry name" value="DUF309"/>
</dbReference>
<dbReference type="Proteomes" id="UP000319213">
    <property type="component" value="Unassembled WGS sequence"/>
</dbReference>
<dbReference type="EMBL" id="VFPQ01000001">
    <property type="protein sequence ID" value="TQM77427.1"/>
    <property type="molecule type" value="Genomic_DNA"/>
</dbReference>
<feature type="compositionally biased region" description="Basic and acidic residues" evidence="1">
    <location>
        <begin position="75"/>
        <end position="96"/>
    </location>
</feature>
<dbReference type="InterPro" id="IPR023203">
    <property type="entry name" value="TTHA0068_sf"/>
</dbReference>
<organism evidence="2 3">
    <name type="scientific">Thermopolyspora flexuosa</name>
    <dbReference type="NCBI Taxonomy" id="103836"/>
    <lineage>
        <taxon>Bacteria</taxon>
        <taxon>Bacillati</taxon>
        <taxon>Actinomycetota</taxon>
        <taxon>Actinomycetes</taxon>
        <taxon>Streptosporangiales</taxon>
        <taxon>Streptosporangiaceae</taxon>
        <taxon>Thermopolyspora</taxon>
    </lineage>
</organism>